<dbReference type="Gene3D" id="3.40.50.200">
    <property type="entry name" value="Peptidase S8/S53 domain"/>
    <property type="match status" value="1"/>
</dbReference>
<dbReference type="InterPro" id="IPR015500">
    <property type="entry name" value="Peptidase_S8_subtilisin-rel"/>
</dbReference>
<evidence type="ECO:0000256" key="2">
    <source>
        <dbReference type="ARBA" id="ARBA00022670"/>
    </source>
</evidence>
<sequence>MNSRLPRYALFAATAATTVVVGVTIAPVAATAETTGPNLSYVVNAVSKERTADAAAAVTAAGGTVTVSYAQIGVVIARSTNPSFVQAVKGAAHGDAVLSVGATRTAALPALAEDGEAVEDYAPDAMENTTRQSDMVLIGARAAHEVGLGSATVTVGVLDDGIDANHQDLAPVVDQSKSVNCVGTGAPDTTPGAWRPTSLTADYHGTHVAGTIASAKNGVGIVGVAPGVKLASIKVVNSDGFIYPEYAICGFVWAAEHGIQVTNNSYYIDPWLYWCDSQADQAPVVEAVRRAVGYTTANGILNIAAAGNENQDLSNKTVDTTSPDDTTPVRRTLDPSCLNLPSELPGVVSVSSTTQPTAPAAAVGPWAPGLTTQPARSSFSSFGLGAVDVAAPGSSIYSTSPSTGVSSYRTLSGTSMASPHVAGVAALLVSKHPGATPDYIAELLRKQAIPLACPTSGTDYTQGRCKVDPANPSVNGFFGHGLVNAYKAVTEAEDVTPPTVAVAGVTQGQRITLGTSVTPSCTTTDADSGVAKTATLSVTGGPQVGYFTATCSGARDRAGNTAAPVSATYQVVFGWRDFGSPINVDKLNVVKAGSAIPVKFGLSGNQGLNIFTGGAPTMQPVACDTSAPQDPVEATVTAGSSSLTYDAASDQYNYVWKTQKTQAKTCGQLVVTLIDGTTHTANFMFT</sequence>
<gene>
    <name evidence="10" type="ORF">GCM10007977_015130</name>
</gene>
<dbReference type="Proteomes" id="UP000642070">
    <property type="component" value="Unassembled WGS sequence"/>
</dbReference>
<accession>A0A917WMD5</accession>
<protein>
    <recommendedName>
        <fullName evidence="9">Peptidase S8/S53 domain-containing protein</fullName>
    </recommendedName>
</protein>
<proteinExistence type="inferred from homology"/>
<keyword evidence="8" id="KW-0732">Signal</keyword>
<dbReference type="GO" id="GO:0004252">
    <property type="term" value="F:serine-type endopeptidase activity"/>
    <property type="evidence" value="ECO:0007669"/>
    <property type="project" value="UniProtKB-UniRule"/>
</dbReference>
<dbReference type="InterPro" id="IPR000209">
    <property type="entry name" value="Peptidase_S8/S53_dom"/>
</dbReference>
<dbReference type="PANTHER" id="PTHR43806">
    <property type="entry name" value="PEPTIDASE S8"/>
    <property type="match status" value="1"/>
</dbReference>
<dbReference type="InterPro" id="IPR036852">
    <property type="entry name" value="Peptidase_S8/S53_dom_sf"/>
</dbReference>
<dbReference type="InterPro" id="IPR022398">
    <property type="entry name" value="Peptidase_S8_His-AS"/>
</dbReference>
<reference evidence="10" key="2">
    <citation type="submission" date="2020-09" db="EMBL/GenBank/DDBJ databases">
        <authorList>
            <person name="Sun Q."/>
            <person name="Ohkuma M."/>
        </authorList>
    </citation>
    <scope>NUCLEOTIDE SEQUENCE</scope>
    <source>
        <strain evidence="10">JCM 19831</strain>
    </source>
</reference>
<feature type="signal peptide" evidence="8">
    <location>
        <begin position="1"/>
        <end position="32"/>
    </location>
</feature>
<feature type="active site" description="Charge relay system" evidence="5 6">
    <location>
        <position position="159"/>
    </location>
</feature>
<comment type="caution">
    <text evidence="10">The sequence shown here is derived from an EMBL/GenBank/DDBJ whole genome shotgun (WGS) entry which is preliminary data.</text>
</comment>
<dbReference type="Pfam" id="PF00082">
    <property type="entry name" value="Peptidase_S8"/>
    <property type="match status" value="1"/>
</dbReference>
<evidence type="ECO:0000256" key="7">
    <source>
        <dbReference type="RuleBase" id="RU003355"/>
    </source>
</evidence>
<evidence type="ECO:0000256" key="5">
    <source>
        <dbReference type="PIRSR" id="PIRSR615500-1"/>
    </source>
</evidence>
<evidence type="ECO:0000256" key="4">
    <source>
        <dbReference type="ARBA" id="ARBA00022825"/>
    </source>
</evidence>
<feature type="active site" description="Charge relay system" evidence="5 6">
    <location>
        <position position="415"/>
    </location>
</feature>
<dbReference type="InterPro" id="IPR023828">
    <property type="entry name" value="Peptidase_S8_Ser-AS"/>
</dbReference>
<dbReference type="PROSITE" id="PS51892">
    <property type="entry name" value="SUBTILASE"/>
    <property type="match status" value="1"/>
</dbReference>
<feature type="domain" description="Peptidase S8/S53" evidence="9">
    <location>
        <begin position="152"/>
        <end position="481"/>
    </location>
</feature>
<keyword evidence="3 6" id="KW-0378">Hydrolase</keyword>
<feature type="chain" id="PRO_5037001580" description="Peptidase S8/S53 domain-containing protein" evidence="8">
    <location>
        <begin position="33"/>
        <end position="686"/>
    </location>
</feature>
<name>A0A917WMD5_9ACTN</name>
<dbReference type="EMBL" id="BMPI01000006">
    <property type="protein sequence ID" value="GGM14972.1"/>
    <property type="molecule type" value="Genomic_DNA"/>
</dbReference>
<evidence type="ECO:0000256" key="6">
    <source>
        <dbReference type="PROSITE-ProRule" id="PRU01240"/>
    </source>
</evidence>
<comment type="similarity">
    <text evidence="1 6 7">Belongs to the peptidase S8 family.</text>
</comment>
<evidence type="ECO:0000256" key="1">
    <source>
        <dbReference type="ARBA" id="ARBA00011073"/>
    </source>
</evidence>
<reference evidence="10" key="1">
    <citation type="journal article" date="2014" name="Int. J. Syst. Evol. Microbiol.">
        <title>Complete genome sequence of Corynebacterium casei LMG S-19264T (=DSM 44701T), isolated from a smear-ripened cheese.</title>
        <authorList>
            <consortium name="US DOE Joint Genome Institute (JGI-PGF)"/>
            <person name="Walter F."/>
            <person name="Albersmeier A."/>
            <person name="Kalinowski J."/>
            <person name="Ruckert C."/>
        </authorList>
    </citation>
    <scope>NUCLEOTIDE SEQUENCE</scope>
    <source>
        <strain evidence="10">JCM 19831</strain>
    </source>
</reference>
<organism evidence="10 11">
    <name type="scientific">Dactylosporangium sucinum</name>
    <dbReference type="NCBI Taxonomy" id="1424081"/>
    <lineage>
        <taxon>Bacteria</taxon>
        <taxon>Bacillati</taxon>
        <taxon>Actinomycetota</taxon>
        <taxon>Actinomycetes</taxon>
        <taxon>Micromonosporales</taxon>
        <taxon>Micromonosporaceae</taxon>
        <taxon>Dactylosporangium</taxon>
    </lineage>
</organism>
<keyword evidence="11" id="KW-1185">Reference proteome</keyword>
<feature type="active site" description="Charge relay system" evidence="5 6">
    <location>
        <position position="204"/>
    </location>
</feature>
<evidence type="ECO:0000256" key="8">
    <source>
        <dbReference type="SAM" id="SignalP"/>
    </source>
</evidence>
<dbReference type="AlphaFoldDB" id="A0A917WMD5"/>
<dbReference type="InterPro" id="IPR050131">
    <property type="entry name" value="Peptidase_S8_subtilisin-like"/>
</dbReference>
<dbReference type="PROSITE" id="PS00136">
    <property type="entry name" value="SUBTILASE_ASP"/>
    <property type="match status" value="1"/>
</dbReference>
<dbReference type="NCBIfam" id="NF038114">
    <property type="entry name" value="rightmost"/>
    <property type="match status" value="1"/>
</dbReference>
<keyword evidence="4 6" id="KW-0720">Serine protease</keyword>
<evidence type="ECO:0000313" key="11">
    <source>
        <dbReference type="Proteomes" id="UP000642070"/>
    </source>
</evidence>
<dbReference type="GO" id="GO:0006508">
    <property type="term" value="P:proteolysis"/>
    <property type="evidence" value="ECO:0007669"/>
    <property type="project" value="UniProtKB-KW"/>
</dbReference>
<dbReference type="InterPro" id="IPR023827">
    <property type="entry name" value="Peptidase_S8_Asp-AS"/>
</dbReference>
<evidence type="ECO:0000259" key="9">
    <source>
        <dbReference type="Pfam" id="PF00082"/>
    </source>
</evidence>
<evidence type="ECO:0000256" key="3">
    <source>
        <dbReference type="ARBA" id="ARBA00022801"/>
    </source>
</evidence>
<keyword evidence="2 6" id="KW-0645">Protease</keyword>
<dbReference type="PANTHER" id="PTHR43806:SF11">
    <property type="entry name" value="CEREVISIN-RELATED"/>
    <property type="match status" value="1"/>
</dbReference>
<dbReference type="SUPFAM" id="SSF52743">
    <property type="entry name" value="Subtilisin-like"/>
    <property type="match status" value="1"/>
</dbReference>
<dbReference type="PROSITE" id="PS00138">
    <property type="entry name" value="SUBTILASE_SER"/>
    <property type="match status" value="1"/>
</dbReference>
<dbReference type="PRINTS" id="PR00723">
    <property type="entry name" value="SUBTILISIN"/>
</dbReference>
<dbReference type="PROSITE" id="PS00137">
    <property type="entry name" value="SUBTILASE_HIS"/>
    <property type="match status" value="1"/>
</dbReference>
<evidence type="ECO:0000313" key="10">
    <source>
        <dbReference type="EMBL" id="GGM14972.1"/>
    </source>
</evidence>